<comment type="pathway">
    <text evidence="2">Cofactor biosynthesis; L-ascorbate biosynthesis.</text>
</comment>
<reference evidence="6" key="1">
    <citation type="submission" date="2020-12" db="EMBL/GenBank/DDBJ databases">
        <authorList>
            <person name="Iha C."/>
        </authorList>
    </citation>
    <scope>NUCLEOTIDE SEQUENCE</scope>
</reference>
<feature type="chain" id="PRO_5035907492" description="FAD-binding PCMH-type domain-containing protein" evidence="4">
    <location>
        <begin position="22"/>
        <end position="583"/>
    </location>
</feature>
<comment type="cofactor">
    <cofactor evidence="1">
        <name>FAD</name>
        <dbReference type="ChEBI" id="CHEBI:57692"/>
    </cofactor>
</comment>
<dbReference type="Pfam" id="PF04030">
    <property type="entry name" value="ALO"/>
    <property type="match status" value="1"/>
</dbReference>
<sequence length="583" mass="65402">MTHCLQSISILSIPLIPISLSSPLCICQMSRLPDDADFSRGKDGVLKFRNWASTLKEVTVGRKEVAEPVTVQDIQNEVQSVLKARSEGQPNLHLRPVGRGHSWTPVFLDDGDWLLMSDKMRLDDNDTKVRIPTDEPLAADGIPLVEVAGGVNTWDLAVFMDDPENQAKLKYMGLPADVVLDTVRYGGVVNMACHGTAWNEGTIPDFVQRLSIVDGSGMLRKLDRDTTDPEEFRAAVANFGLFGITHSITFKLATDPERLATPSLLVEDRLVPMDTYFNAEGLTGTALKDLAKEKYSVEFFWFPLNGVDDKRRLSDWDAFTQDQLWVKTTDLSADMERNGKPRETFPDAASRFPSVTSFLARIGFQLNQFLQAKGNVGLYKQYSNFVLDQSVDEDDNPKLTSFAGGIHYQLGVDEVKVLDFEMAIKLDEDLTVVSQAWNAAVRIVKAYLRGERGEPKHPMNIALEFRFTGHSDALMSPAYGKHGDHFVWIEVLGVTESEGWQEFMKEIFDAWKVILGPNGERPKPHWAKWTPTEHEQLTEIGEYAKEVYADQIAEFNKQLSKYDSEGVFMNDFFRALGFGAGAQ</sequence>
<dbReference type="EMBL" id="CAJHUC010000859">
    <property type="protein sequence ID" value="CAD7698620.1"/>
    <property type="molecule type" value="Genomic_DNA"/>
</dbReference>
<feature type="signal peptide" evidence="4">
    <location>
        <begin position="1"/>
        <end position="21"/>
    </location>
</feature>
<dbReference type="GO" id="GO:0071949">
    <property type="term" value="F:FAD binding"/>
    <property type="evidence" value="ECO:0007669"/>
    <property type="project" value="InterPro"/>
</dbReference>
<accession>A0A8S1IU40</accession>
<dbReference type="PANTHER" id="PTHR43762:SF1">
    <property type="entry name" value="D-ARABINONO-1,4-LACTONE OXIDASE"/>
    <property type="match status" value="1"/>
</dbReference>
<keyword evidence="3" id="KW-0560">Oxidoreductase</keyword>
<dbReference type="Gene3D" id="3.30.465.10">
    <property type="match status" value="1"/>
</dbReference>
<dbReference type="Gene3D" id="3.30.70.2520">
    <property type="match status" value="1"/>
</dbReference>
<evidence type="ECO:0000256" key="2">
    <source>
        <dbReference type="ARBA" id="ARBA00005147"/>
    </source>
</evidence>
<dbReference type="AlphaFoldDB" id="A0A8S1IU40"/>
<dbReference type="PANTHER" id="PTHR43762">
    <property type="entry name" value="L-GULONOLACTONE OXIDASE"/>
    <property type="match status" value="1"/>
</dbReference>
<evidence type="ECO:0000256" key="3">
    <source>
        <dbReference type="ARBA" id="ARBA00023002"/>
    </source>
</evidence>
<evidence type="ECO:0000313" key="6">
    <source>
        <dbReference type="EMBL" id="CAD7698620.1"/>
    </source>
</evidence>
<dbReference type="OrthoDB" id="610608at2759"/>
<proteinExistence type="predicted"/>
<dbReference type="Gene3D" id="3.30.43.10">
    <property type="entry name" value="Uridine Diphospho-n-acetylenolpyruvylglucosamine Reductase, domain 2"/>
    <property type="match status" value="1"/>
</dbReference>
<name>A0A8S1IU40_9CHLO</name>
<dbReference type="InterPro" id="IPR010031">
    <property type="entry name" value="FAD_lactone_oxidase-like"/>
</dbReference>
<dbReference type="GO" id="GO:0003885">
    <property type="term" value="F:D-arabinono-1,4-lactone oxidase activity"/>
    <property type="evidence" value="ECO:0007669"/>
    <property type="project" value="InterPro"/>
</dbReference>
<dbReference type="InterPro" id="IPR016169">
    <property type="entry name" value="FAD-bd_PCMH_sub2"/>
</dbReference>
<protein>
    <recommendedName>
        <fullName evidence="5">FAD-binding PCMH-type domain-containing protein</fullName>
    </recommendedName>
</protein>
<feature type="domain" description="FAD-binding PCMH-type" evidence="5">
    <location>
        <begin position="58"/>
        <end position="255"/>
    </location>
</feature>
<organism evidence="6 7">
    <name type="scientific">Ostreobium quekettii</name>
    <dbReference type="NCBI Taxonomy" id="121088"/>
    <lineage>
        <taxon>Eukaryota</taxon>
        <taxon>Viridiplantae</taxon>
        <taxon>Chlorophyta</taxon>
        <taxon>core chlorophytes</taxon>
        <taxon>Ulvophyceae</taxon>
        <taxon>TCBD clade</taxon>
        <taxon>Bryopsidales</taxon>
        <taxon>Ostreobineae</taxon>
        <taxon>Ostreobiaceae</taxon>
        <taxon>Ostreobium</taxon>
    </lineage>
</organism>
<dbReference type="Proteomes" id="UP000708148">
    <property type="component" value="Unassembled WGS sequence"/>
</dbReference>
<evidence type="ECO:0000313" key="7">
    <source>
        <dbReference type="Proteomes" id="UP000708148"/>
    </source>
</evidence>
<dbReference type="InterPro" id="IPR036318">
    <property type="entry name" value="FAD-bd_PCMH-like_sf"/>
</dbReference>
<evidence type="ECO:0000259" key="5">
    <source>
        <dbReference type="PROSITE" id="PS51387"/>
    </source>
</evidence>
<dbReference type="GO" id="GO:0016020">
    <property type="term" value="C:membrane"/>
    <property type="evidence" value="ECO:0007669"/>
    <property type="project" value="InterPro"/>
</dbReference>
<comment type="caution">
    <text evidence="6">The sequence shown here is derived from an EMBL/GenBank/DDBJ whole genome shotgun (WGS) entry which is preliminary data.</text>
</comment>
<dbReference type="InterPro" id="IPR016167">
    <property type="entry name" value="FAD-bd_PCMH_sub1"/>
</dbReference>
<evidence type="ECO:0000256" key="4">
    <source>
        <dbReference type="SAM" id="SignalP"/>
    </source>
</evidence>
<dbReference type="InterPro" id="IPR007173">
    <property type="entry name" value="ALO_C"/>
</dbReference>
<keyword evidence="7" id="KW-1185">Reference proteome</keyword>
<keyword evidence="4" id="KW-0732">Signal</keyword>
<gene>
    <name evidence="6" type="ORF">OSTQU699_LOCUS3981</name>
</gene>
<dbReference type="InterPro" id="IPR016166">
    <property type="entry name" value="FAD-bd_PCMH"/>
</dbReference>
<dbReference type="PROSITE" id="PS51387">
    <property type="entry name" value="FAD_PCMH"/>
    <property type="match status" value="1"/>
</dbReference>
<dbReference type="SUPFAM" id="SSF56176">
    <property type="entry name" value="FAD-binding/transporter-associated domain-like"/>
    <property type="match status" value="1"/>
</dbReference>
<evidence type="ECO:0000256" key="1">
    <source>
        <dbReference type="ARBA" id="ARBA00001974"/>
    </source>
</evidence>